<dbReference type="Proteomes" id="UP001157947">
    <property type="component" value="Unassembled WGS sequence"/>
</dbReference>
<keyword evidence="7" id="KW-0282">Flagellum</keyword>
<evidence type="ECO:0000313" key="8">
    <source>
        <dbReference type="Proteomes" id="UP001157947"/>
    </source>
</evidence>
<protein>
    <recommendedName>
        <fullName evidence="2 5">Basal-body rod modification protein FlgD</fullName>
    </recommendedName>
</protein>
<evidence type="ECO:0000256" key="1">
    <source>
        <dbReference type="ARBA" id="ARBA00010577"/>
    </source>
</evidence>
<organism evidence="7 8">
    <name type="scientific">Venenivibrio stagnispumantis</name>
    <dbReference type="NCBI Taxonomy" id="407998"/>
    <lineage>
        <taxon>Bacteria</taxon>
        <taxon>Pseudomonadati</taxon>
        <taxon>Aquificota</taxon>
        <taxon>Aquificia</taxon>
        <taxon>Aquificales</taxon>
        <taxon>Hydrogenothermaceae</taxon>
        <taxon>Venenivibrio</taxon>
    </lineage>
</organism>
<feature type="domain" description="FlgD/Vpr Ig-like" evidence="6">
    <location>
        <begin position="104"/>
        <end position="174"/>
    </location>
</feature>
<dbReference type="Pfam" id="PF13860">
    <property type="entry name" value="FlgD_ig"/>
    <property type="match status" value="1"/>
</dbReference>
<comment type="caution">
    <text evidence="7">The sequence shown here is derived from an EMBL/GenBank/DDBJ whole genome shotgun (WGS) entry which is preliminary data.</text>
</comment>
<name>A0AA46ACR8_9AQUI</name>
<keyword evidence="7" id="KW-0966">Cell projection</keyword>
<dbReference type="RefSeq" id="WP_265133593.1">
    <property type="nucleotide sequence ID" value="NZ_FXTX01000001.1"/>
</dbReference>
<proteinExistence type="inferred from homology"/>
<evidence type="ECO:0000313" key="7">
    <source>
        <dbReference type="EMBL" id="SMP00666.1"/>
    </source>
</evidence>
<accession>A0AA46ACR8</accession>
<dbReference type="InterPro" id="IPR025965">
    <property type="entry name" value="FlgD/Vpr_Ig-like"/>
</dbReference>
<sequence>MIDNRYEYASSIYNTTPKPTVVDANYDNAQMSNSDFLKVLLADLQWQNPLDAKDITDTINNTIKLREIELMDKFSKALDSLSNGGNSLLSAANLIGKKIMYEGNQTYFQNGKSDIQINLDSPASSISINILDQNGNLVDSKELTNIGNQTNINYTLQNSSLPDGYYTVKITAKDSNGNNINANLLSSAVVEKISKQNNTIMIGFNNNFISLDKIMEIGG</sequence>
<dbReference type="EMBL" id="FXTX01000001">
    <property type="protein sequence ID" value="SMP00666.1"/>
    <property type="molecule type" value="Genomic_DNA"/>
</dbReference>
<evidence type="ECO:0000256" key="4">
    <source>
        <dbReference type="ARBA" id="ARBA00024746"/>
    </source>
</evidence>
<gene>
    <name evidence="7" type="ORF">SAMN06264868_101140</name>
</gene>
<dbReference type="Gene3D" id="2.60.40.4070">
    <property type="match status" value="1"/>
</dbReference>
<dbReference type="InterPro" id="IPR005648">
    <property type="entry name" value="FlgD"/>
</dbReference>
<dbReference type="GO" id="GO:0044781">
    <property type="term" value="P:bacterial-type flagellum organization"/>
    <property type="evidence" value="ECO:0007669"/>
    <property type="project" value="UniProtKB-UniRule"/>
</dbReference>
<dbReference type="Pfam" id="PF03963">
    <property type="entry name" value="FlgD"/>
    <property type="match status" value="1"/>
</dbReference>
<keyword evidence="3 5" id="KW-1005">Bacterial flagellum biogenesis</keyword>
<reference evidence="7" key="1">
    <citation type="submission" date="2017-05" db="EMBL/GenBank/DDBJ databases">
        <authorList>
            <person name="Varghese N."/>
            <person name="Submissions S."/>
        </authorList>
    </citation>
    <scope>NUCLEOTIDE SEQUENCE</scope>
    <source>
        <strain evidence="7">DSM 18763</strain>
    </source>
</reference>
<dbReference type="AlphaFoldDB" id="A0AA46ACR8"/>
<comment type="similarity">
    <text evidence="1 5">Belongs to the FlgD family.</text>
</comment>
<keyword evidence="8" id="KW-1185">Reference proteome</keyword>
<evidence type="ECO:0000256" key="3">
    <source>
        <dbReference type="ARBA" id="ARBA00022795"/>
    </source>
</evidence>
<evidence type="ECO:0000256" key="2">
    <source>
        <dbReference type="ARBA" id="ARBA00016013"/>
    </source>
</evidence>
<dbReference type="Gene3D" id="2.30.30.910">
    <property type="match status" value="1"/>
</dbReference>
<evidence type="ECO:0000259" key="6">
    <source>
        <dbReference type="Pfam" id="PF13860"/>
    </source>
</evidence>
<comment type="function">
    <text evidence="4 5">Required for flagellar hook formation. May act as a scaffolding protein.</text>
</comment>
<keyword evidence="7" id="KW-0969">Cilium</keyword>
<evidence type="ECO:0000256" key="5">
    <source>
        <dbReference type="RuleBase" id="RU362076"/>
    </source>
</evidence>